<gene>
    <name evidence="1" type="ORF">bsdE14_02480</name>
</gene>
<dbReference type="EMBL" id="BRXR01000001">
    <property type="protein sequence ID" value="GLC28838.1"/>
    <property type="molecule type" value="Genomic_DNA"/>
</dbReference>
<organism evidence="1 2">
    <name type="scientific">Clostridium omnivorum</name>
    <dbReference type="NCBI Taxonomy" id="1604902"/>
    <lineage>
        <taxon>Bacteria</taxon>
        <taxon>Bacillati</taxon>
        <taxon>Bacillota</taxon>
        <taxon>Clostridia</taxon>
        <taxon>Eubacteriales</taxon>
        <taxon>Clostridiaceae</taxon>
        <taxon>Clostridium</taxon>
    </lineage>
</organism>
<evidence type="ECO:0000313" key="2">
    <source>
        <dbReference type="Proteomes" id="UP001208567"/>
    </source>
</evidence>
<evidence type="ECO:0008006" key="3">
    <source>
        <dbReference type="Google" id="ProtNLM"/>
    </source>
</evidence>
<sequence length="709" mass="82568">MKRYFMVIILIVAIAFSYFKLTPIIRDKTSIHKDNVKYVCMVDDKYFYVNKYGKWEKEFIKGVNIGAGKPGTFPGELAITKEEYLRWFKYIGELNANTIRVYTILKPEFYNALYEYNKKNIKPIYVMQGVWINEDDIANTNDAFNPKIMDRFKQDIKTTIDIIHGNAVLAPEKGHASGVYSKDVSQYFTAWILGIEWDPDFVIGTNEKNKGKTSFQGKYLFAKGASPFETWLSEVGDYTIDYETARYGMQRPLSFTNWVTTDVLKHPNEPLEREDKVSVNTEKIQKEAAFKPGLFASYHIYPYYPDFMNYQSNYKNFTDENGNINTYKAYLKDLRKEYNMPVLVAEFGIPASRGMAHVNIHSGYNQGNIDEKTQGEMCKNMLQDIYDEGYAGGLVFTWQDEWFKRTWNTMDFDIADRRPYWSNPQTNEQEFGLLAFDPGSKKSISYVDGNIDEWKKIKPVVQDDNLKMYVQSDEKYLYLLAQCKNFDKDKENLIIPIDITDGSGNIQWKEKNISFDKPADFLVVIDGEKKSRVLVDAYYDSFYYMYSKLNMIEKNQSFENKNNGIFNPIYLCLNRELFLPQDKIKLPLSKYETGKLVYGDGNPEHKNYNSLADFIINGDNIEIRIPWALLNVMDPSTKMVIGDMYKVGIMPIKTNGISIGLLALKGNTLERGTRMANYSWKEWEQPTYHERLKPSYYIIQKAFKDIEVK</sequence>
<accession>A0ABQ5N0W8</accession>
<dbReference type="Gene3D" id="3.20.20.80">
    <property type="entry name" value="Glycosidases"/>
    <property type="match status" value="2"/>
</dbReference>
<proteinExistence type="predicted"/>
<dbReference type="Proteomes" id="UP001208567">
    <property type="component" value="Unassembled WGS sequence"/>
</dbReference>
<name>A0ABQ5N0W8_9CLOT</name>
<dbReference type="SUPFAM" id="SSF51445">
    <property type="entry name" value="(Trans)glycosidases"/>
    <property type="match status" value="1"/>
</dbReference>
<dbReference type="RefSeq" id="WP_264848110.1">
    <property type="nucleotide sequence ID" value="NZ_BRXR01000001.1"/>
</dbReference>
<comment type="caution">
    <text evidence="1">The sequence shown here is derived from an EMBL/GenBank/DDBJ whole genome shotgun (WGS) entry which is preliminary data.</text>
</comment>
<evidence type="ECO:0000313" key="1">
    <source>
        <dbReference type="EMBL" id="GLC28838.1"/>
    </source>
</evidence>
<reference evidence="1 2" key="1">
    <citation type="journal article" date="2024" name="Int. J. Syst. Evol. Microbiol.">
        <title>Clostridium omnivorum sp. nov., isolated from anoxic soil under the treatment of reductive soil disinfestation.</title>
        <authorList>
            <person name="Ueki A."/>
            <person name="Tonouchi A."/>
            <person name="Kaku N."/>
            <person name="Honma S."/>
            <person name="Ueki K."/>
        </authorList>
    </citation>
    <scope>NUCLEOTIDE SEQUENCE [LARGE SCALE GENOMIC DNA]</scope>
    <source>
        <strain evidence="1 2">E14</strain>
    </source>
</reference>
<dbReference type="InterPro" id="IPR017853">
    <property type="entry name" value="GH"/>
</dbReference>
<protein>
    <recommendedName>
        <fullName evidence="3">Family 2 glycosyl transferase</fullName>
    </recommendedName>
</protein>
<keyword evidence="2" id="KW-1185">Reference proteome</keyword>